<evidence type="ECO:0000256" key="1">
    <source>
        <dbReference type="ARBA" id="ARBA00004141"/>
    </source>
</evidence>
<feature type="transmembrane region" description="Helical" evidence="7">
    <location>
        <begin position="722"/>
        <end position="747"/>
    </location>
</feature>
<keyword evidence="4 7" id="KW-1133">Transmembrane helix</keyword>
<dbReference type="InterPro" id="IPR046791">
    <property type="entry name" value="Polycystin_dom"/>
</dbReference>
<keyword evidence="5 7" id="KW-0472">Membrane</keyword>
<organism evidence="9 10">
    <name type="scientific">Stentor coeruleus</name>
    <dbReference type="NCBI Taxonomy" id="5963"/>
    <lineage>
        <taxon>Eukaryota</taxon>
        <taxon>Sar</taxon>
        <taxon>Alveolata</taxon>
        <taxon>Ciliophora</taxon>
        <taxon>Postciliodesmatophora</taxon>
        <taxon>Heterotrichea</taxon>
        <taxon>Heterotrichida</taxon>
        <taxon>Stentoridae</taxon>
        <taxon>Stentor</taxon>
    </lineage>
</organism>
<protein>
    <recommendedName>
        <fullName evidence="8">Polycystin domain-containing protein</fullName>
    </recommendedName>
</protein>
<dbReference type="Pfam" id="PF20519">
    <property type="entry name" value="Polycystin_dom"/>
    <property type="match status" value="1"/>
</dbReference>
<gene>
    <name evidence="9" type="ORF">SteCoe_17358</name>
</gene>
<comment type="similarity">
    <text evidence="2">Belongs to the polycystin family.</text>
</comment>
<feature type="transmembrane region" description="Helical" evidence="7">
    <location>
        <begin position="581"/>
        <end position="600"/>
    </location>
</feature>
<evidence type="ECO:0000256" key="2">
    <source>
        <dbReference type="ARBA" id="ARBA00007200"/>
    </source>
</evidence>
<dbReference type="PANTHER" id="PTHR10877">
    <property type="entry name" value="POLYCYSTIN FAMILY MEMBER"/>
    <property type="match status" value="1"/>
</dbReference>
<dbReference type="EMBL" id="MPUH01000356">
    <property type="protein sequence ID" value="OMJ82032.1"/>
    <property type="molecule type" value="Genomic_DNA"/>
</dbReference>
<feature type="transmembrane region" description="Helical" evidence="7">
    <location>
        <begin position="664"/>
        <end position="686"/>
    </location>
</feature>
<dbReference type="Proteomes" id="UP000187209">
    <property type="component" value="Unassembled WGS sequence"/>
</dbReference>
<evidence type="ECO:0000256" key="3">
    <source>
        <dbReference type="ARBA" id="ARBA00022692"/>
    </source>
</evidence>
<dbReference type="AlphaFoldDB" id="A0A1R2BZ16"/>
<dbReference type="InterPro" id="IPR051223">
    <property type="entry name" value="Polycystin"/>
</dbReference>
<sequence length="795" mass="93079">MAENQELVAKIKIQTQELEELKRNCEKIEEENEILREHKTRLADQLKVKEKELTDKRIIKDNVANKQHRHHKDDVHDVERREKELDDWIKDRLTDLIKGDEERKSIQGEGEKDLSVVIPVVLVRYVPEVCDGDLDAFDKADPQEAFFKLNLGITFRQLKETACEFWKIDDMANMGLRASNYALLDLYVDENVHEKILDLRMPPEFWLFKLNRFAKKSFTDVKDCFIDSSISGQFKINTERKKAESKSMGYRKSMHKKAIDKMKGVYKGLESYEKKMINLKNDPKEKERTKGKQGGFITAVILFIILFITMIQLLLRRTVPEDFWVQAGLNAGIVKGSKTSMSFFNIKNLNDTNEFIQYTLGPVFFNRDILASSIANKYYISGSLRIRQVKTKEKPCFIGNITNLICYEYDYNSATKETSGKNKNNTWENYHSNLEGPKIIIGEMGSYDNSGYYIDFPNNINVEEFQNTYQQIQNTSWLNPSTRAIFITCNLYLPNSKQFVSIFVMVENNVMGQCYPSRLESRVIITDFYDKNETLDTVMLALEIVRIFFAFYFVYLYISAGLFKDDDEKRHLSNWFSVKNIANLFVTVMIIATFAFSFKVNTPPGDILQESYYDLGDLHYYYSTCILINAWVLLIVFFRIILIFRFSTTMNLYLYTLDLAAKNIIYYIMIIIPIIVGLCVLTAHMFGPFDFYYRQPKLVAISNMLFAIGYRKIDDFLIISEAWTIAFLLVYFFVIMFFLFSAFLGILMDSYRISELRQNCLYEALKTDQSYKPWKIWISNSFSRCKCKKQENIED</sequence>
<proteinExistence type="inferred from homology"/>
<feature type="transmembrane region" description="Helical" evidence="7">
    <location>
        <begin position="620"/>
        <end position="644"/>
    </location>
</feature>
<keyword evidence="6" id="KW-0175">Coiled coil</keyword>
<evidence type="ECO:0000256" key="6">
    <source>
        <dbReference type="SAM" id="Coils"/>
    </source>
</evidence>
<dbReference type="OrthoDB" id="444119at2759"/>
<evidence type="ECO:0000256" key="7">
    <source>
        <dbReference type="SAM" id="Phobius"/>
    </source>
</evidence>
<evidence type="ECO:0000259" key="8">
    <source>
        <dbReference type="Pfam" id="PF20519"/>
    </source>
</evidence>
<feature type="transmembrane region" description="Helical" evidence="7">
    <location>
        <begin position="538"/>
        <end position="560"/>
    </location>
</feature>
<feature type="transmembrane region" description="Helical" evidence="7">
    <location>
        <begin position="294"/>
        <end position="315"/>
    </location>
</feature>
<evidence type="ECO:0000256" key="5">
    <source>
        <dbReference type="ARBA" id="ARBA00023136"/>
    </source>
</evidence>
<keyword evidence="3 7" id="KW-0812">Transmembrane</keyword>
<reference evidence="9 10" key="1">
    <citation type="submission" date="2016-11" db="EMBL/GenBank/DDBJ databases">
        <title>The macronuclear genome of Stentor coeruleus: a giant cell with tiny introns.</title>
        <authorList>
            <person name="Slabodnick M."/>
            <person name="Ruby J.G."/>
            <person name="Reiff S.B."/>
            <person name="Swart E.C."/>
            <person name="Gosai S."/>
            <person name="Prabakaran S."/>
            <person name="Witkowska E."/>
            <person name="Larue G.E."/>
            <person name="Fisher S."/>
            <person name="Freeman R.M."/>
            <person name="Gunawardena J."/>
            <person name="Chu W."/>
            <person name="Stover N.A."/>
            <person name="Gregory B.D."/>
            <person name="Nowacki M."/>
            <person name="Derisi J."/>
            <person name="Roy S.W."/>
            <person name="Marshall W.F."/>
            <person name="Sood P."/>
        </authorList>
    </citation>
    <scope>NUCLEOTIDE SEQUENCE [LARGE SCALE GENOMIC DNA]</scope>
    <source>
        <strain evidence="9">WM001</strain>
    </source>
</reference>
<evidence type="ECO:0000313" key="10">
    <source>
        <dbReference type="Proteomes" id="UP000187209"/>
    </source>
</evidence>
<keyword evidence="10" id="KW-1185">Reference proteome</keyword>
<evidence type="ECO:0000256" key="4">
    <source>
        <dbReference type="ARBA" id="ARBA00022989"/>
    </source>
</evidence>
<accession>A0A1R2BZ16</accession>
<dbReference type="GO" id="GO:0016020">
    <property type="term" value="C:membrane"/>
    <property type="evidence" value="ECO:0007669"/>
    <property type="project" value="UniProtKB-SubCell"/>
</dbReference>
<comment type="subcellular location">
    <subcellularLocation>
        <location evidence="1">Membrane</location>
        <topology evidence="1">Multi-pass membrane protein</topology>
    </subcellularLocation>
</comment>
<name>A0A1R2BZ16_9CILI</name>
<comment type="caution">
    <text evidence="9">The sequence shown here is derived from an EMBL/GenBank/DDBJ whole genome shotgun (WGS) entry which is preliminary data.</text>
</comment>
<dbReference type="PANTHER" id="PTHR10877:SF183">
    <property type="entry name" value="AT14535P-RELATED"/>
    <property type="match status" value="1"/>
</dbReference>
<feature type="coiled-coil region" evidence="6">
    <location>
        <begin position="4"/>
        <end position="52"/>
    </location>
</feature>
<feature type="domain" description="Polycystin" evidence="8">
    <location>
        <begin position="344"/>
        <end position="517"/>
    </location>
</feature>
<evidence type="ECO:0000313" key="9">
    <source>
        <dbReference type="EMBL" id="OMJ82032.1"/>
    </source>
</evidence>